<dbReference type="PROSITE" id="PS51371">
    <property type="entry name" value="CBS"/>
    <property type="match status" value="2"/>
</dbReference>
<dbReference type="EMBL" id="FQZT01000006">
    <property type="protein sequence ID" value="SHJ31797.1"/>
    <property type="molecule type" value="Genomic_DNA"/>
</dbReference>
<dbReference type="CDD" id="cd04623">
    <property type="entry name" value="CBS_pair_bac_euk"/>
    <property type="match status" value="1"/>
</dbReference>
<dbReference type="Pfam" id="PF00571">
    <property type="entry name" value="CBS"/>
    <property type="match status" value="2"/>
</dbReference>
<reference evidence="4 5" key="1">
    <citation type="submission" date="2016-11" db="EMBL/GenBank/DDBJ databases">
        <authorList>
            <person name="Jaros S."/>
            <person name="Januszkiewicz K."/>
            <person name="Wedrychowicz H."/>
        </authorList>
    </citation>
    <scope>NUCLEOTIDE SEQUENCE [LARGE SCALE GENOMIC DNA]</scope>
    <source>
        <strain evidence="4 5">DSM 5091</strain>
    </source>
</reference>
<dbReference type="PANTHER" id="PTHR43080:SF2">
    <property type="entry name" value="CBS DOMAIN-CONTAINING PROTEIN"/>
    <property type="match status" value="1"/>
</dbReference>
<dbReference type="InterPro" id="IPR044725">
    <property type="entry name" value="CBSX3_CBS_dom"/>
</dbReference>
<organism evidence="4 5">
    <name type="scientific">Malonomonas rubra DSM 5091</name>
    <dbReference type="NCBI Taxonomy" id="1122189"/>
    <lineage>
        <taxon>Bacteria</taxon>
        <taxon>Pseudomonadati</taxon>
        <taxon>Thermodesulfobacteriota</taxon>
        <taxon>Desulfuromonadia</taxon>
        <taxon>Desulfuromonadales</taxon>
        <taxon>Geopsychrobacteraceae</taxon>
        <taxon>Malonomonas</taxon>
    </lineage>
</organism>
<evidence type="ECO:0000259" key="3">
    <source>
        <dbReference type="PROSITE" id="PS51371"/>
    </source>
</evidence>
<dbReference type="AlphaFoldDB" id="A0A1M6IBL7"/>
<protein>
    <submittedName>
        <fullName evidence="4">CBS domain-containing protein</fullName>
    </submittedName>
</protein>
<evidence type="ECO:0000256" key="2">
    <source>
        <dbReference type="PROSITE-ProRule" id="PRU00703"/>
    </source>
</evidence>
<dbReference type="SMART" id="SM00116">
    <property type="entry name" value="CBS"/>
    <property type="match status" value="2"/>
</dbReference>
<dbReference type="Gene3D" id="3.10.580.10">
    <property type="entry name" value="CBS-domain"/>
    <property type="match status" value="1"/>
</dbReference>
<name>A0A1M6IBL7_MALRU</name>
<evidence type="ECO:0000313" key="5">
    <source>
        <dbReference type="Proteomes" id="UP000184171"/>
    </source>
</evidence>
<dbReference type="STRING" id="1122189.SAMN02745165_02100"/>
<feature type="domain" description="CBS" evidence="3">
    <location>
        <begin position="78"/>
        <end position="133"/>
    </location>
</feature>
<evidence type="ECO:0000313" key="4">
    <source>
        <dbReference type="EMBL" id="SHJ31797.1"/>
    </source>
</evidence>
<feature type="domain" description="CBS" evidence="3">
    <location>
        <begin position="9"/>
        <end position="70"/>
    </location>
</feature>
<keyword evidence="5" id="KW-1185">Reference proteome</keyword>
<gene>
    <name evidence="4" type="ORF">SAMN02745165_02100</name>
</gene>
<keyword evidence="1 2" id="KW-0129">CBS domain</keyword>
<dbReference type="PANTHER" id="PTHR43080">
    <property type="entry name" value="CBS DOMAIN-CONTAINING PROTEIN CBSX3, MITOCHONDRIAL"/>
    <property type="match status" value="1"/>
</dbReference>
<proteinExistence type="predicted"/>
<sequence>MRTVKEILQEKGANVSTINSSKTVFEALQQMAAANIGAVIVTSDEDGALCGIFSERDYARKVTEHGSAPLDASVSLFMTEVVHTVQPESTVDDCMALVTDKRCRHLPVEQEGQLCGLVSIGDLVKASLAEKEFLIKQLTEYIQYP</sequence>
<accession>A0A1M6IBL7</accession>
<dbReference type="InterPro" id="IPR046342">
    <property type="entry name" value="CBS_dom_sf"/>
</dbReference>
<dbReference type="RefSeq" id="WP_072908618.1">
    <property type="nucleotide sequence ID" value="NZ_FQZT01000006.1"/>
</dbReference>
<evidence type="ECO:0000256" key="1">
    <source>
        <dbReference type="ARBA" id="ARBA00023122"/>
    </source>
</evidence>
<dbReference type="InterPro" id="IPR051257">
    <property type="entry name" value="Diverse_CBS-Domain"/>
</dbReference>
<dbReference type="OrthoDB" id="9807125at2"/>
<dbReference type="InterPro" id="IPR000644">
    <property type="entry name" value="CBS_dom"/>
</dbReference>
<dbReference type="Proteomes" id="UP000184171">
    <property type="component" value="Unassembled WGS sequence"/>
</dbReference>
<dbReference type="SUPFAM" id="SSF54631">
    <property type="entry name" value="CBS-domain pair"/>
    <property type="match status" value="1"/>
</dbReference>